<name>A0A0E3ZWY1_9BACT</name>
<dbReference type="InterPro" id="IPR015393">
    <property type="entry name" value="DUF1972"/>
</dbReference>
<dbReference type="EMBL" id="CP010429">
    <property type="protein sequence ID" value="AKD56050.1"/>
    <property type="molecule type" value="Genomic_DNA"/>
</dbReference>
<dbReference type="HOGENOM" id="CLU_009583_3_0_10"/>
<dbReference type="STRING" id="1379870.SD10_15250"/>
<evidence type="ECO:0000313" key="3">
    <source>
        <dbReference type="Proteomes" id="UP000033054"/>
    </source>
</evidence>
<keyword evidence="3" id="KW-1185">Reference proteome</keyword>
<dbReference type="Proteomes" id="UP000033054">
    <property type="component" value="Chromosome"/>
</dbReference>
<dbReference type="AlphaFoldDB" id="A0A0E3ZWY1"/>
<sequence>MYIGIIGTRGIPNYYGGFEQFAEYLAVQLVKDEHTVSVYNSHDHPHQSHEYKGVSIIHCYDPGNFMGLAGQFIYDFNCIIDARSRNFDLILQLGYTTNSVWGWLLPSKSIIVTNMDGVEWMRSKYPPLIQRFLKHAEKWAVQTSDYLVADSIGIQKHLKGLYEKPSTYIPYGSYVFENPEISYLNEFHLEPYQYNMLIARLQSDNSIDEILKGVSEANVTRPFLVIGNHNTRYGKYLVDKYRHFRNIMFLGGIYDLDKLNNLRYHSNLYFHGHRVGGTNPSLLEAMGSSALICAYNNIFNKSILGDDAYYFENSLDVTLVLNSYKKQDNMSFVNKNCKKIATIYHWPLITSQYEELFLDVHSKKVETLSLAITE</sequence>
<dbReference type="PATRIC" id="fig|1379870.5.peg.3315"/>
<feature type="domain" description="DUF1972" evidence="1">
    <location>
        <begin position="112"/>
        <end position="173"/>
    </location>
</feature>
<dbReference type="RefSeq" id="WP_046574793.1">
    <property type="nucleotide sequence ID" value="NZ_CP010429.1"/>
</dbReference>
<dbReference type="OrthoDB" id="9792269at2"/>
<evidence type="ECO:0000259" key="1">
    <source>
        <dbReference type="Pfam" id="PF09314"/>
    </source>
</evidence>
<dbReference type="SUPFAM" id="SSF53756">
    <property type="entry name" value="UDP-Glycosyltransferase/glycogen phosphorylase"/>
    <property type="match status" value="1"/>
</dbReference>
<dbReference type="KEGG" id="srd:SD10_15250"/>
<reference evidence="2 3" key="1">
    <citation type="journal article" date="2014" name="Curr. Microbiol.">
        <title>Spirosoma radiotolerans sp. nov., a gamma-radiation-resistant bacterium isolated from gamma ray-irradiated soil.</title>
        <authorList>
            <person name="Lee J.J."/>
            <person name="Srinivasan S."/>
            <person name="Lim S."/>
            <person name="Joe M."/>
            <person name="Im S."/>
            <person name="Bae S.I."/>
            <person name="Park K.R."/>
            <person name="Han J.H."/>
            <person name="Park S.H."/>
            <person name="Joo B.M."/>
            <person name="Park S.J."/>
            <person name="Kim M.K."/>
        </authorList>
    </citation>
    <scope>NUCLEOTIDE SEQUENCE [LARGE SCALE GENOMIC DNA]</scope>
    <source>
        <strain evidence="2 3">DG5A</strain>
    </source>
</reference>
<dbReference type="Gene3D" id="3.40.50.2000">
    <property type="entry name" value="Glycogen Phosphorylase B"/>
    <property type="match status" value="2"/>
</dbReference>
<dbReference type="GO" id="GO:0016740">
    <property type="term" value="F:transferase activity"/>
    <property type="evidence" value="ECO:0007669"/>
    <property type="project" value="UniProtKB-KW"/>
</dbReference>
<gene>
    <name evidence="2" type="ORF">SD10_15250</name>
</gene>
<dbReference type="Pfam" id="PF09314">
    <property type="entry name" value="DUF1972"/>
    <property type="match status" value="1"/>
</dbReference>
<accession>A0A0E3ZWY1</accession>
<protein>
    <submittedName>
        <fullName evidence="2">Glycosyl transferase family 1</fullName>
    </submittedName>
</protein>
<proteinExistence type="predicted"/>
<evidence type="ECO:0000313" key="2">
    <source>
        <dbReference type="EMBL" id="AKD56050.1"/>
    </source>
</evidence>
<keyword evidence="2" id="KW-0808">Transferase</keyword>
<organism evidence="2 3">
    <name type="scientific">Spirosoma radiotolerans</name>
    <dbReference type="NCBI Taxonomy" id="1379870"/>
    <lineage>
        <taxon>Bacteria</taxon>
        <taxon>Pseudomonadati</taxon>
        <taxon>Bacteroidota</taxon>
        <taxon>Cytophagia</taxon>
        <taxon>Cytophagales</taxon>
        <taxon>Cytophagaceae</taxon>
        <taxon>Spirosoma</taxon>
    </lineage>
</organism>